<organism evidence="1 2">
    <name type="scientific">Galdieria sulphuraria</name>
    <name type="common">Red alga</name>
    <dbReference type="NCBI Taxonomy" id="130081"/>
    <lineage>
        <taxon>Eukaryota</taxon>
        <taxon>Rhodophyta</taxon>
        <taxon>Bangiophyceae</taxon>
        <taxon>Galdieriales</taxon>
        <taxon>Galdieriaceae</taxon>
        <taxon>Galdieria</taxon>
    </lineage>
</organism>
<evidence type="ECO:0000313" key="1">
    <source>
        <dbReference type="EMBL" id="EME25859.1"/>
    </source>
</evidence>
<dbReference type="RefSeq" id="XP_005702379.1">
    <property type="nucleotide sequence ID" value="XM_005702322.1"/>
</dbReference>
<evidence type="ECO:0000313" key="2">
    <source>
        <dbReference type="Proteomes" id="UP000030680"/>
    </source>
</evidence>
<name>M2XR25_GALSU</name>
<sequence>MGNKAICVKQYLHVKCAADLFFFQHTEGHSVESSGSCSCQKVKRKLHILYITACVWIVYKASLKETHEGWVELLQYYTSANIDAVVSD</sequence>
<dbReference type="Proteomes" id="UP000030680">
    <property type="component" value="Unassembled WGS sequence"/>
</dbReference>
<gene>
    <name evidence="1" type="ORF">Gasu_64810</name>
</gene>
<dbReference type="EMBL" id="KB454759">
    <property type="protein sequence ID" value="EME25859.1"/>
    <property type="molecule type" value="Genomic_DNA"/>
</dbReference>
<reference evidence="2" key="1">
    <citation type="journal article" date="2013" name="Science">
        <title>Gene transfer from bacteria and archaea facilitated evolution of an extremophilic eukaryote.</title>
        <authorList>
            <person name="Schonknecht G."/>
            <person name="Chen W.H."/>
            <person name="Ternes C.M."/>
            <person name="Barbier G.G."/>
            <person name="Shrestha R.P."/>
            <person name="Stanke M."/>
            <person name="Brautigam A."/>
            <person name="Baker B.J."/>
            <person name="Banfield J.F."/>
            <person name="Garavito R.M."/>
            <person name="Carr K."/>
            <person name="Wilkerson C."/>
            <person name="Rensing S.A."/>
            <person name="Gagneul D."/>
            <person name="Dickenson N.E."/>
            <person name="Oesterhelt C."/>
            <person name="Lercher M.J."/>
            <person name="Weber A.P."/>
        </authorList>
    </citation>
    <scope>NUCLEOTIDE SEQUENCE [LARGE SCALE GENOMIC DNA]</scope>
    <source>
        <strain evidence="2">074W</strain>
    </source>
</reference>
<proteinExistence type="predicted"/>
<dbReference type="GeneID" id="17084852"/>
<dbReference type="AlphaFoldDB" id="M2XR25"/>
<protein>
    <submittedName>
        <fullName evidence="1">Uncharacterized protein</fullName>
    </submittedName>
</protein>
<accession>M2XR25</accession>
<keyword evidence="2" id="KW-1185">Reference proteome</keyword>
<dbReference type="Gramene" id="EME25859">
    <property type="protein sequence ID" value="EME25859"/>
    <property type="gene ID" value="Gasu_64810"/>
</dbReference>
<dbReference type="KEGG" id="gsl:Gasu_64810"/>